<dbReference type="Proteomes" id="UP001549313">
    <property type="component" value="Unassembled WGS sequence"/>
</dbReference>
<comment type="caution">
    <text evidence="2">The sequence shown here is derived from an EMBL/GenBank/DDBJ whole genome shotgun (WGS) entry which is preliminary data.</text>
</comment>
<dbReference type="CDD" id="cd14845">
    <property type="entry name" value="L-Ala-D-Glu_peptidase_like"/>
    <property type="match status" value="1"/>
</dbReference>
<reference evidence="2 3" key="1">
    <citation type="submission" date="2024-06" db="EMBL/GenBank/DDBJ databases">
        <title>Sorghum-associated microbial communities from plants grown in Nebraska, USA.</title>
        <authorList>
            <person name="Schachtman D."/>
        </authorList>
    </citation>
    <scope>NUCLEOTIDE SEQUENCE [LARGE SCALE GENOMIC DNA]</scope>
    <source>
        <strain evidence="2 3">2814</strain>
    </source>
</reference>
<evidence type="ECO:0000259" key="1">
    <source>
        <dbReference type="Pfam" id="PF13539"/>
    </source>
</evidence>
<sequence length="127" mass="13945">MGFALGARSRANLKGVHPDLVGVVEEAIRLTEVDFTVTEGLRSKERQAALVKAGASRTLNSRHLTGHAVDVAALIEGQVRWDWPLYGRIAAAFKAAAKKRGTPLIWGGDWTKLRDGPHFELDRSKYP</sequence>
<dbReference type="SUPFAM" id="SSF55166">
    <property type="entry name" value="Hedgehog/DD-peptidase"/>
    <property type="match status" value="1"/>
</dbReference>
<evidence type="ECO:0000313" key="2">
    <source>
        <dbReference type="EMBL" id="MET4683224.1"/>
    </source>
</evidence>
<evidence type="ECO:0000313" key="3">
    <source>
        <dbReference type="Proteomes" id="UP001549313"/>
    </source>
</evidence>
<name>A0ABV2R9G4_9CAUL</name>
<dbReference type="InterPro" id="IPR039561">
    <property type="entry name" value="Peptidase_M15C"/>
</dbReference>
<feature type="domain" description="Peptidase M15C" evidence="1">
    <location>
        <begin position="56"/>
        <end position="121"/>
    </location>
</feature>
<protein>
    <submittedName>
        <fullName evidence="2">Peptidoglycan L-alanyl-D-glutamate endopeptidase CwlK</fullName>
        <ecNumber evidence="2">3.4.-.-</ecNumber>
    </submittedName>
</protein>
<accession>A0ABV2R9G4</accession>
<dbReference type="InterPro" id="IPR009045">
    <property type="entry name" value="Zn_M74/Hedgehog-like"/>
</dbReference>
<dbReference type="Gene3D" id="3.30.1380.10">
    <property type="match status" value="1"/>
</dbReference>
<dbReference type="RefSeq" id="WP_354088153.1">
    <property type="nucleotide sequence ID" value="NZ_JBEPTF010000001.1"/>
</dbReference>
<dbReference type="Pfam" id="PF13539">
    <property type="entry name" value="Peptidase_M15_4"/>
    <property type="match status" value="1"/>
</dbReference>
<organism evidence="2 3">
    <name type="scientific">Brevundimonas faecalis</name>
    <dbReference type="NCBI Taxonomy" id="947378"/>
    <lineage>
        <taxon>Bacteria</taxon>
        <taxon>Pseudomonadati</taxon>
        <taxon>Pseudomonadota</taxon>
        <taxon>Alphaproteobacteria</taxon>
        <taxon>Caulobacterales</taxon>
        <taxon>Caulobacteraceae</taxon>
        <taxon>Brevundimonas</taxon>
    </lineage>
</organism>
<proteinExistence type="predicted"/>
<dbReference type="EMBL" id="JBEPTF010000001">
    <property type="protein sequence ID" value="MET4683224.1"/>
    <property type="molecule type" value="Genomic_DNA"/>
</dbReference>
<dbReference type="EC" id="3.4.-.-" evidence="2"/>
<keyword evidence="2" id="KW-0378">Hydrolase</keyword>
<keyword evidence="3" id="KW-1185">Reference proteome</keyword>
<dbReference type="GO" id="GO:0016787">
    <property type="term" value="F:hydrolase activity"/>
    <property type="evidence" value="ECO:0007669"/>
    <property type="project" value="UniProtKB-KW"/>
</dbReference>
<gene>
    <name evidence="2" type="ORF">ABIE19_001133</name>
</gene>